<name>A0A7V2B2D3_RHOMR</name>
<feature type="transmembrane region" description="Helical" evidence="1">
    <location>
        <begin position="159"/>
        <end position="189"/>
    </location>
</feature>
<feature type="transmembrane region" description="Helical" evidence="1">
    <location>
        <begin position="73"/>
        <end position="97"/>
    </location>
</feature>
<feature type="transmembrane region" description="Helical" evidence="1">
    <location>
        <begin position="103"/>
        <end position="122"/>
    </location>
</feature>
<dbReference type="Pfam" id="PF04018">
    <property type="entry name" value="VCA0040-like"/>
    <property type="match status" value="1"/>
</dbReference>
<feature type="transmembrane region" description="Helical" evidence="1">
    <location>
        <begin position="264"/>
        <end position="284"/>
    </location>
</feature>
<dbReference type="PANTHER" id="PTHR37308:SF1">
    <property type="entry name" value="POLYPRENYL-PHOSPHATE TRANSPORTER"/>
    <property type="match status" value="1"/>
</dbReference>
<feature type="transmembrane region" description="Helical" evidence="1">
    <location>
        <begin position="232"/>
        <end position="252"/>
    </location>
</feature>
<organism evidence="2">
    <name type="scientific">Rhodothermus marinus</name>
    <name type="common">Rhodothermus obamensis</name>
    <dbReference type="NCBI Taxonomy" id="29549"/>
    <lineage>
        <taxon>Bacteria</taxon>
        <taxon>Pseudomonadati</taxon>
        <taxon>Rhodothermota</taxon>
        <taxon>Rhodothermia</taxon>
        <taxon>Rhodothermales</taxon>
        <taxon>Rhodothermaceae</taxon>
        <taxon>Rhodothermus</taxon>
    </lineage>
</organism>
<evidence type="ECO:0000256" key="1">
    <source>
        <dbReference type="SAM" id="Phobius"/>
    </source>
</evidence>
<dbReference type="InterPro" id="IPR007163">
    <property type="entry name" value="VCA0040-like"/>
</dbReference>
<keyword evidence="1" id="KW-1133">Transmembrane helix</keyword>
<dbReference type="PANTHER" id="PTHR37308">
    <property type="entry name" value="INTEGRAL MEMBRANE PROTEIN"/>
    <property type="match status" value="1"/>
</dbReference>
<feature type="transmembrane region" description="Helical" evidence="1">
    <location>
        <begin position="134"/>
        <end position="153"/>
    </location>
</feature>
<reference evidence="2" key="1">
    <citation type="journal article" date="2020" name="mSystems">
        <title>Genome- and Community-Level Interaction Insights into Carbon Utilization and Element Cycling Functions of Hydrothermarchaeota in Hydrothermal Sediment.</title>
        <authorList>
            <person name="Zhou Z."/>
            <person name="Liu Y."/>
            <person name="Xu W."/>
            <person name="Pan J."/>
            <person name="Luo Z.H."/>
            <person name="Li M."/>
        </authorList>
    </citation>
    <scope>NUCLEOTIDE SEQUENCE [LARGE SCALE GENOMIC DNA]</scope>
    <source>
        <strain evidence="2">SpSt-143</strain>
    </source>
</reference>
<sequence length="299" mass="32621">MAFQVRAVVRYFFSGLLMGAADVIPGVSGGTMALVVGIYEKLVEAIHQVFQAVVVLLRGRGPEALRAFRAIPWTFLLPLIGGIATAILSAASLILHLLAHYPVHLRGLFFGLIAGSLVLPWLRLRRRSWREMLFALLGAITAFILVGLPPRVVPDPALWQVFGAAAIAICAMILPGISGAFLLLVLGFYEPTLLALTQRNWPYLLAFVAGMATGLGLFVRLLRYLLHHWHDATMAVLVGLMAGSLRAIWPWLDDKRQLLLPTAADPIVSVVLLALAGLAFVGVLSRWELRRRQTSSALL</sequence>
<feature type="transmembrane region" description="Helical" evidence="1">
    <location>
        <begin position="12"/>
        <end position="39"/>
    </location>
</feature>
<evidence type="ECO:0000313" key="2">
    <source>
        <dbReference type="EMBL" id="HER97008.1"/>
    </source>
</evidence>
<dbReference type="AlphaFoldDB" id="A0A7V2B2D3"/>
<keyword evidence="1" id="KW-0812">Transmembrane</keyword>
<accession>A0A7V2B2D3</accession>
<keyword evidence="1" id="KW-0472">Membrane</keyword>
<dbReference type="EMBL" id="DSGB01000006">
    <property type="protein sequence ID" value="HER97008.1"/>
    <property type="molecule type" value="Genomic_DNA"/>
</dbReference>
<proteinExistence type="predicted"/>
<protein>
    <submittedName>
        <fullName evidence="2">DUF368 domain-containing protein</fullName>
    </submittedName>
</protein>
<comment type="caution">
    <text evidence="2">The sequence shown here is derived from an EMBL/GenBank/DDBJ whole genome shotgun (WGS) entry which is preliminary data.</text>
</comment>
<feature type="transmembrane region" description="Helical" evidence="1">
    <location>
        <begin position="201"/>
        <end position="226"/>
    </location>
</feature>
<gene>
    <name evidence="2" type="ORF">ENO59_10955</name>
</gene>